<protein>
    <recommendedName>
        <fullName evidence="3">PhoH-like protein domain-containing protein</fullName>
    </recommendedName>
</protein>
<dbReference type="InterPro" id="IPR051451">
    <property type="entry name" value="PhoH2-like"/>
</dbReference>
<reference evidence="4" key="1">
    <citation type="submission" date="2018-05" db="EMBL/GenBank/DDBJ databases">
        <authorList>
            <person name="Lanie J.A."/>
            <person name="Ng W.-L."/>
            <person name="Kazmierczak K.M."/>
            <person name="Andrzejewski T.M."/>
            <person name="Davidsen T.M."/>
            <person name="Wayne K.J."/>
            <person name="Tettelin H."/>
            <person name="Glass J.I."/>
            <person name="Rusch D."/>
            <person name="Podicherti R."/>
            <person name="Tsui H.-C.T."/>
            <person name="Winkler M.E."/>
        </authorList>
    </citation>
    <scope>NUCLEOTIDE SEQUENCE</scope>
</reference>
<evidence type="ECO:0000313" key="4">
    <source>
        <dbReference type="EMBL" id="SVE41664.1"/>
    </source>
</evidence>
<dbReference type="GO" id="GO:0005829">
    <property type="term" value="C:cytosol"/>
    <property type="evidence" value="ECO:0007669"/>
    <property type="project" value="TreeGrafter"/>
</dbReference>
<evidence type="ECO:0000256" key="2">
    <source>
        <dbReference type="ARBA" id="ARBA00022840"/>
    </source>
</evidence>
<evidence type="ECO:0000256" key="1">
    <source>
        <dbReference type="ARBA" id="ARBA00022741"/>
    </source>
</evidence>
<dbReference type="Gene3D" id="3.40.50.300">
    <property type="entry name" value="P-loop containing nucleotide triphosphate hydrolases"/>
    <property type="match status" value="1"/>
</dbReference>
<sequence length="201" mass="22176">LLNPDIHVVSLSGKSGTGKTLLALAAGMQMMLTENHYTRMLVSRPIFPMGRDLGYLPGDAQEKLAPWMQPIFDNLELLFSGPKLERSSSASGYQELVNRGLLVVEPLTYIRGRSIPNQYLLIDEAQNLTPHEMKTIITRAGEGTKIVLTGDLHQIDNPYVNESSNGLSTIVESFKNHEIAAHINLVKGERSELAELAANRL</sequence>
<dbReference type="FunFam" id="3.40.50.300:FF:000013">
    <property type="entry name" value="PhoH family ATPase"/>
    <property type="match status" value="1"/>
</dbReference>
<dbReference type="InterPro" id="IPR003714">
    <property type="entry name" value="PhoH"/>
</dbReference>
<name>A0A383DBE0_9ZZZZ</name>
<organism evidence="4">
    <name type="scientific">marine metagenome</name>
    <dbReference type="NCBI Taxonomy" id="408172"/>
    <lineage>
        <taxon>unclassified sequences</taxon>
        <taxon>metagenomes</taxon>
        <taxon>ecological metagenomes</taxon>
    </lineage>
</organism>
<gene>
    <name evidence="4" type="ORF">METZ01_LOCUS494518</name>
</gene>
<keyword evidence="2" id="KW-0067">ATP-binding</keyword>
<dbReference type="PANTHER" id="PTHR30473">
    <property type="entry name" value="PROTEIN PHOH"/>
    <property type="match status" value="1"/>
</dbReference>
<dbReference type="EMBL" id="UINC01215797">
    <property type="protein sequence ID" value="SVE41664.1"/>
    <property type="molecule type" value="Genomic_DNA"/>
</dbReference>
<accession>A0A383DBE0</accession>
<dbReference type="Pfam" id="PF02562">
    <property type="entry name" value="PhoH"/>
    <property type="match status" value="1"/>
</dbReference>
<dbReference type="GO" id="GO:0005524">
    <property type="term" value="F:ATP binding"/>
    <property type="evidence" value="ECO:0007669"/>
    <property type="project" value="UniProtKB-KW"/>
</dbReference>
<proteinExistence type="predicted"/>
<keyword evidence="1" id="KW-0547">Nucleotide-binding</keyword>
<feature type="domain" description="PhoH-like protein" evidence="3">
    <location>
        <begin position="7"/>
        <end position="187"/>
    </location>
</feature>
<dbReference type="InterPro" id="IPR027417">
    <property type="entry name" value="P-loop_NTPase"/>
</dbReference>
<dbReference type="AlphaFoldDB" id="A0A383DBE0"/>
<feature type="non-terminal residue" evidence="4">
    <location>
        <position position="1"/>
    </location>
</feature>
<dbReference type="SUPFAM" id="SSF52540">
    <property type="entry name" value="P-loop containing nucleoside triphosphate hydrolases"/>
    <property type="match status" value="1"/>
</dbReference>
<evidence type="ECO:0000259" key="3">
    <source>
        <dbReference type="Pfam" id="PF02562"/>
    </source>
</evidence>
<dbReference type="PANTHER" id="PTHR30473:SF2">
    <property type="entry name" value="PIN DOMAIN-CONTAINING PROTEIN"/>
    <property type="match status" value="1"/>
</dbReference>